<dbReference type="GeneID" id="71980818"/>
<dbReference type="PRINTS" id="PR01239">
    <property type="entry name" value="EP450IICYP52"/>
</dbReference>
<evidence type="ECO:0000256" key="5">
    <source>
        <dbReference type="ARBA" id="ARBA00023002"/>
    </source>
</evidence>
<dbReference type="Pfam" id="PF00067">
    <property type="entry name" value="p450"/>
    <property type="match status" value="1"/>
</dbReference>
<gene>
    <name evidence="11" type="ORF">CLAFUR5_00940</name>
</gene>
<reference evidence="11" key="1">
    <citation type="submission" date="2021-12" db="EMBL/GenBank/DDBJ databases">
        <authorList>
            <person name="Zaccaron A."/>
            <person name="Stergiopoulos I."/>
        </authorList>
    </citation>
    <scope>NUCLEOTIDE SEQUENCE</scope>
    <source>
        <strain evidence="11">Race5_Kim</strain>
    </source>
</reference>
<evidence type="ECO:0000256" key="4">
    <source>
        <dbReference type="ARBA" id="ARBA00022723"/>
    </source>
</evidence>
<dbReference type="GO" id="GO:0016712">
    <property type="term" value="F:oxidoreductase activity, acting on paired donors, with incorporation or reduction of molecular oxygen, reduced flavin or flavoprotein as one donor, and incorporation of one atom of oxygen"/>
    <property type="evidence" value="ECO:0007669"/>
    <property type="project" value="InterPro"/>
</dbReference>
<proteinExistence type="inferred from homology"/>
<dbReference type="GO" id="GO:0005506">
    <property type="term" value="F:iron ion binding"/>
    <property type="evidence" value="ECO:0007669"/>
    <property type="project" value="InterPro"/>
</dbReference>
<keyword evidence="6 8" id="KW-0408">Iron</keyword>
<accession>A0A9Q8L7S8</accession>
<name>A0A9Q8L7S8_PASFU</name>
<organism evidence="11 12">
    <name type="scientific">Passalora fulva</name>
    <name type="common">Tomato leaf mold</name>
    <name type="synonym">Cladosporium fulvum</name>
    <dbReference type="NCBI Taxonomy" id="5499"/>
    <lineage>
        <taxon>Eukaryota</taxon>
        <taxon>Fungi</taxon>
        <taxon>Dikarya</taxon>
        <taxon>Ascomycota</taxon>
        <taxon>Pezizomycotina</taxon>
        <taxon>Dothideomycetes</taxon>
        <taxon>Dothideomycetidae</taxon>
        <taxon>Mycosphaerellales</taxon>
        <taxon>Mycosphaerellaceae</taxon>
        <taxon>Fulvia</taxon>
    </lineage>
</organism>
<dbReference type="InterPro" id="IPR001128">
    <property type="entry name" value="Cyt_P450"/>
</dbReference>
<keyword evidence="3 8" id="KW-0349">Heme</keyword>
<dbReference type="PRINTS" id="PR00385">
    <property type="entry name" value="P450"/>
</dbReference>
<dbReference type="GO" id="GO:0020037">
    <property type="term" value="F:heme binding"/>
    <property type="evidence" value="ECO:0007669"/>
    <property type="project" value="InterPro"/>
</dbReference>
<evidence type="ECO:0000256" key="8">
    <source>
        <dbReference type="PIRSR" id="PIRSR602402-1"/>
    </source>
</evidence>
<evidence type="ECO:0000256" key="6">
    <source>
        <dbReference type="ARBA" id="ARBA00023004"/>
    </source>
</evidence>
<dbReference type="Proteomes" id="UP000756132">
    <property type="component" value="Chromosome 1"/>
</dbReference>
<feature type="signal peptide" evidence="10">
    <location>
        <begin position="1"/>
        <end position="20"/>
    </location>
</feature>
<keyword evidence="12" id="KW-1185">Reference proteome</keyword>
<comment type="similarity">
    <text evidence="2 9">Belongs to the cytochrome P450 family.</text>
</comment>
<keyword evidence="7 9" id="KW-0503">Monooxygenase</keyword>
<dbReference type="InterPro" id="IPR002974">
    <property type="entry name" value="Cyt_P450_E_CYP52_ascomycetes"/>
</dbReference>
<dbReference type="AlphaFoldDB" id="A0A9Q8L7S8"/>
<dbReference type="PANTHER" id="PTHR24287:SF1">
    <property type="entry name" value="P450, PUTATIVE (EUROFUNG)-RELATED"/>
    <property type="match status" value="1"/>
</dbReference>
<sequence>MTSSSQVVLLLLSLVAYAIANKVIRWHRCRVFAEKNDCKEPHGISGHGPLAFLDGWWRIGRVQKMLETGEDLLDDIFADQFKDANTIEQTQFEGSKLLATIEPANIQAMLATQFNDFGIGSRRINMFYPLLGNSIFSSDGQSWAHARALFRPQFSREQINDLDETENASRALINAIGPVDSAGWTNGTELQPLLYSFTLDTATSFLFGESLNSLSSHSADHDSAVQQSNQQFAADFELASVYMIWRIRLQALYWVMDGIKLRQAAGRIRRFTERFVQSALDSSTDEKSSCRRYNLLSALATQTQNKTELRNQTLAILVAGRDTTAGLLGWCFIRLALHPHIFTKLRSIILSQFQPDEPITFASVKGCRYLQHFLNEVLRLHPNVPINSREALKDTTLPTGGGPDGKASIAVPKGRSVTFSVYLMHRRKDLWGDDALEFRPERWEQRIAAWQYLPFSGGPRICIGQQFALTEASYVLIRMLQQFDAIEPVDRAKMAKMRKQIGLTMWPGDQVHVRMHKA</sequence>
<evidence type="ECO:0000256" key="1">
    <source>
        <dbReference type="ARBA" id="ARBA00001971"/>
    </source>
</evidence>
<dbReference type="InterPro" id="IPR036396">
    <property type="entry name" value="Cyt_P450_sf"/>
</dbReference>
<keyword evidence="10" id="KW-0732">Signal</keyword>
<dbReference type="SUPFAM" id="SSF48264">
    <property type="entry name" value="Cytochrome P450"/>
    <property type="match status" value="1"/>
</dbReference>
<keyword evidence="5 9" id="KW-0560">Oxidoreductase</keyword>
<evidence type="ECO:0000313" key="12">
    <source>
        <dbReference type="Proteomes" id="UP000756132"/>
    </source>
</evidence>
<dbReference type="PRINTS" id="PR00464">
    <property type="entry name" value="EP450II"/>
</dbReference>
<dbReference type="Gene3D" id="1.10.630.10">
    <property type="entry name" value="Cytochrome P450"/>
    <property type="match status" value="1"/>
</dbReference>
<dbReference type="InterPro" id="IPR047146">
    <property type="entry name" value="Cyt_P450_E_CYP52_fungi"/>
</dbReference>
<dbReference type="RefSeq" id="XP_047756738.1">
    <property type="nucleotide sequence ID" value="XM_047900088.1"/>
</dbReference>
<dbReference type="InterPro" id="IPR002402">
    <property type="entry name" value="Cyt_P450_E_grp-II"/>
</dbReference>
<evidence type="ECO:0000313" key="11">
    <source>
        <dbReference type="EMBL" id="UJO12372.1"/>
    </source>
</evidence>
<protein>
    <submittedName>
        <fullName evidence="11">Cytochrome P450 monooxygenase alt2</fullName>
    </submittedName>
</protein>
<keyword evidence="4 8" id="KW-0479">Metal-binding</keyword>
<feature type="chain" id="PRO_5040501041" evidence="10">
    <location>
        <begin position="21"/>
        <end position="518"/>
    </location>
</feature>
<evidence type="ECO:0000256" key="2">
    <source>
        <dbReference type="ARBA" id="ARBA00010617"/>
    </source>
</evidence>
<evidence type="ECO:0000256" key="9">
    <source>
        <dbReference type="RuleBase" id="RU000461"/>
    </source>
</evidence>
<dbReference type="InterPro" id="IPR017972">
    <property type="entry name" value="Cyt_P450_CS"/>
</dbReference>
<dbReference type="KEGG" id="ffu:CLAFUR5_00940"/>
<dbReference type="PANTHER" id="PTHR24287">
    <property type="entry name" value="P450, PUTATIVE (EUROFUNG)-RELATED"/>
    <property type="match status" value="1"/>
</dbReference>
<evidence type="ECO:0000256" key="7">
    <source>
        <dbReference type="ARBA" id="ARBA00023033"/>
    </source>
</evidence>
<dbReference type="PROSITE" id="PS00086">
    <property type="entry name" value="CYTOCHROME_P450"/>
    <property type="match status" value="1"/>
</dbReference>
<dbReference type="OrthoDB" id="1470350at2759"/>
<dbReference type="OMA" id="HGVICES"/>
<reference evidence="11" key="2">
    <citation type="journal article" date="2022" name="Microb. Genom.">
        <title>A chromosome-scale genome assembly of the tomato pathogen Cladosporium fulvum reveals a compartmentalized genome architecture and the presence of a dispensable chromosome.</title>
        <authorList>
            <person name="Zaccaron A.Z."/>
            <person name="Chen L.H."/>
            <person name="Samaras A."/>
            <person name="Stergiopoulos I."/>
        </authorList>
    </citation>
    <scope>NUCLEOTIDE SEQUENCE</scope>
    <source>
        <strain evidence="11">Race5_Kim</strain>
    </source>
</reference>
<feature type="binding site" description="axial binding residue" evidence="8">
    <location>
        <position position="462"/>
    </location>
    <ligand>
        <name>heme</name>
        <dbReference type="ChEBI" id="CHEBI:30413"/>
    </ligand>
    <ligandPart>
        <name>Fe</name>
        <dbReference type="ChEBI" id="CHEBI:18248"/>
    </ligandPart>
</feature>
<dbReference type="CDD" id="cd11063">
    <property type="entry name" value="CYP52"/>
    <property type="match status" value="1"/>
</dbReference>
<dbReference type="EMBL" id="CP090163">
    <property type="protein sequence ID" value="UJO12372.1"/>
    <property type="molecule type" value="Genomic_DNA"/>
</dbReference>
<evidence type="ECO:0000256" key="3">
    <source>
        <dbReference type="ARBA" id="ARBA00022617"/>
    </source>
</evidence>
<comment type="cofactor">
    <cofactor evidence="1 8">
        <name>heme</name>
        <dbReference type="ChEBI" id="CHEBI:30413"/>
    </cofactor>
</comment>
<evidence type="ECO:0000256" key="10">
    <source>
        <dbReference type="SAM" id="SignalP"/>
    </source>
</evidence>